<organism evidence="9 10">
    <name type="scientific">Malus domestica</name>
    <name type="common">Apple</name>
    <name type="synonym">Pyrus malus</name>
    <dbReference type="NCBI Taxonomy" id="3750"/>
    <lineage>
        <taxon>Eukaryota</taxon>
        <taxon>Viridiplantae</taxon>
        <taxon>Streptophyta</taxon>
        <taxon>Embryophyta</taxon>
        <taxon>Tracheophyta</taxon>
        <taxon>Spermatophyta</taxon>
        <taxon>Magnoliopsida</taxon>
        <taxon>eudicotyledons</taxon>
        <taxon>Gunneridae</taxon>
        <taxon>Pentapetalae</taxon>
        <taxon>rosids</taxon>
        <taxon>fabids</taxon>
        <taxon>Rosales</taxon>
        <taxon>Rosaceae</taxon>
        <taxon>Amygdaloideae</taxon>
        <taxon>Maleae</taxon>
        <taxon>Malus</taxon>
    </lineage>
</organism>
<dbReference type="InterPro" id="IPR016024">
    <property type="entry name" value="ARM-type_fold"/>
</dbReference>
<dbReference type="GO" id="GO:0043495">
    <property type="term" value="F:protein-membrane adaptor activity"/>
    <property type="evidence" value="ECO:0007669"/>
    <property type="project" value="InterPro"/>
</dbReference>
<evidence type="ECO:0000256" key="6">
    <source>
        <dbReference type="ARBA" id="ARBA00023288"/>
    </source>
</evidence>
<evidence type="ECO:0000256" key="2">
    <source>
        <dbReference type="ARBA" id="ARBA00005462"/>
    </source>
</evidence>
<dbReference type="PANTHER" id="PTHR47249">
    <property type="entry name" value="VACUOLAR PROTEIN 8"/>
    <property type="match status" value="1"/>
</dbReference>
<evidence type="ECO:0000256" key="1">
    <source>
        <dbReference type="ARBA" id="ARBA00004592"/>
    </source>
</evidence>
<keyword evidence="10" id="KW-1185">Reference proteome</keyword>
<comment type="similarity">
    <text evidence="2">Belongs to the beta-catenin family.</text>
</comment>
<dbReference type="Proteomes" id="UP000290289">
    <property type="component" value="Chromosome 11"/>
</dbReference>
<sequence length="255" mass="28126">MANIYFTEISMSTIPFSTLGFLFSDFVDKLFEPRPPLDSIAPPEKKKCPPLTAGGLTSLLMLLRSFEDETVRRVAAGAIVNLAMNGGISLLVTTSTEGDDAQTLRMVAGAIANLWGDEPLPFLLVIHFFSLKLQMKLRSEGGIKALLGLVRCGHPNVLSQMARGMVNFAKYESRHVLKKMAHFYGLYKLLMMRLHQSGTHIELPLCHLAQHEVNAKDMISGGALWELMFGLQIPMLAPDLTPPSTSQPLRPVNTH</sequence>
<proteinExistence type="inferred from homology"/>
<keyword evidence="4" id="KW-0677">Repeat</keyword>
<feature type="repeat" description="ARM" evidence="8">
    <location>
        <begin position="54"/>
        <end position="85"/>
    </location>
</feature>
<dbReference type="GO" id="GO:0005774">
    <property type="term" value="C:vacuolar membrane"/>
    <property type="evidence" value="ECO:0007669"/>
    <property type="project" value="UniProtKB-SubCell"/>
</dbReference>
<comment type="subcellular location">
    <subcellularLocation>
        <location evidence="1">Vacuole membrane</location>
        <topology evidence="1">Lipid-anchor</topology>
    </subcellularLocation>
</comment>
<dbReference type="SUPFAM" id="SSF48371">
    <property type="entry name" value="ARM repeat"/>
    <property type="match status" value="1"/>
</dbReference>
<dbReference type="GO" id="GO:0071562">
    <property type="term" value="P:nucleus-vacuole junction assembly"/>
    <property type="evidence" value="ECO:0007669"/>
    <property type="project" value="InterPro"/>
</dbReference>
<evidence type="ECO:0000313" key="10">
    <source>
        <dbReference type="Proteomes" id="UP000290289"/>
    </source>
</evidence>
<dbReference type="Gene3D" id="1.25.10.10">
    <property type="entry name" value="Leucine-rich Repeat Variant"/>
    <property type="match status" value="1"/>
</dbReference>
<gene>
    <name evidence="9" type="ORF">DVH24_005589</name>
</gene>
<reference evidence="9 10" key="1">
    <citation type="submission" date="2018-10" db="EMBL/GenBank/DDBJ databases">
        <title>A high-quality apple genome assembly.</title>
        <authorList>
            <person name="Hu J."/>
        </authorList>
    </citation>
    <scope>NUCLEOTIDE SEQUENCE [LARGE SCALE GENOMIC DNA]</scope>
    <source>
        <strain evidence="10">cv. HFTH1</strain>
        <tissue evidence="9">Young leaf</tissue>
    </source>
</reference>
<dbReference type="InterPro" id="IPR011989">
    <property type="entry name" value="ARM-like"/>
</dbReference>
<keyword evidence="6" id="KW-0449">Lipoprotein</keyword>
<protein>
    <recommendedName>
        <fullName evidence="7">Vacuolar protein 8</fullName>
    </recommendedName>
</protein>
<evidence type="ECO:0000313" key="9">
    <source>
        <dbReference type="EMBL" id="RXH83336.1"/>
    </source>
</evidence>
<keyword evidence="3" id="KW-0926">Vacuole</keyword>
<dbReference type="STRING" id="3750.A0A498IJ03"/>
<comment type="caution">
    <text evidence="9">The sequence shown here is derived from an EMBL/GenBank/DDBJ whole genome shotgun (WGS) entry which is preliminary data.</text>
</comment>
<accession>A0A498IJ03</accession>
<evidence type="ECO:0000256" key="5">
    <source>
        <dbReference type="ARBA" id="ARBA00023136"/>
    </source>
</evidence>
<keyword evidence="5" id="KW-0472">Membrane</keyword>
<dbReference type="AlphaFoldDB" id="A0A498IJ03"/>
<evidence type="ECO:0000256" key="4">
    <source>
        <dbReference type="ARBA" id="ARBA00022737"/>
    </source>
</evidence>
<name>A0A498IJ03_MALDO</name>
<evidence type="ECO:0000256" key="8">
    <source>
        <dbReference type="PROSITE-ProRule" id="PRU00259"/>
    </source>
</evidence>
<dbReference type="InterPro" id="IPR000225">
    <property type="entry name" value="Armadillo"/>
</dbReference>
<dbReference type="PROSITE" id="PS50176">
    <property type="entry name" value="ARM_REPEAT"/>
    <property type="match status" value="1"/>
</dbReference>
<evidence type="ECO:0000256" key="7">
    <source>
        <dbReference type="ARBA" id="ARBA00026209"/>
    </source>
</evidence>
<dbReference type="EMBL" id="RDQH01000337">
    <property type="protein sequence ID" value="RXH83336.1"/>
    <property type="molecule type" value="Genomic_DNA"/>
</dbReference>
<evidence type="ECO:0000256" key="3">
    <source>
        <dbReference type="ARBA" id="ARBA00022554"/>
    </source>
</evidence>
<dbReference type="InterPro" id="IPR045156">
    <property type="entry name" value="Vac8"/>
</dbReference>
<dbReference type="PANTHER" id="PTHR47249:SF1">
    <property type="entry name" value="VACUOLAR PROTEIN 8"/>
    <property type="match status" value="1"/>
</dbReference>